<dbReference type="AlphaFoldDB" id="A0A074WBT3"/>
<accession>A0A074WBT3</accession>
<feature type="compositionally biased region" description="Polar residues" evidence="1">
    <location>
        <begin position="197"/>
        <end position="221"/>
    </location>
</feature>
<proteinExistence type="predicted"/>
<keyword evidence="2" id="KW-1133">Transmembrane helix</keyword>
<dbReference type="GeneID" id="25414032"/>
<evidence type="ECO:0000313" key="3">
    <source>
        <dbReference type="EMBL" id="KEQ70408.1"/>
    </source>
</evidence>
<evidence type="ECO:0000256" key="1">
    <source>
        <dbReference type="SAM" id="MobiDB-lite"/>
    </source>
</evidence>
<keyword evidence="4" id="KW-1185">Reference proteome</keyword>
<organism evidence="3 4">
    <name type="scientific">Aureobasidium namibiae CBS 147.97</name>
    <dbReference type="NCBI Taxonomy" id="1043004"/>
    <lineage>
        <taxon>Eukaryota</taxon>
        <taxon>Fungi</taxon>
        <taxon>Dikarya</taxon>
        <taxon>Ascomycota</taxon>
        <taxon>Pezizomycotina</taxon>
        <taxon>Dothideomycetes</taxon>
        <taxon>Dothideomycetidae</taxon>
        <taxon>Dothideales</taxon>
        <taxon>Saccotheciaceae</taxon>
        <taxon>Aureobasidium</taxon>
    </lineage>
</organism>
<sequence>MIVISGRANLSTLLVQVVAPDQTCSTDSNWYTCAGTNPAFMGCCKSNPCSSGCPTQDLTAASLSIDDATASAFVTASSAATTSTAAATTVPDAPYSAGDHVGAIAGGAIGGVAGLCLAAIGVIWCMKRRRQARKQKYEQQKMAEEYKNDDGHFHNTYIPRQVDTPTGIQPQDAEEPRRTVYSLEDPEGIEVDDRPAQTASTRPSTSDQHSTTQTYNISPNISRPPSVGSPYPPSVGNPPSIGTSWFTRDSIFANGNPQLANIPSPDESHRASWIEQSRHHNNSSPMVTPIHSPLHQATHSDYFGAYENHQRNTSHISRHPISPQNQYFELDDTQLSPPVELEAIEAGTKERRESTWQSVLQQPIRRRSRHDVDERQTGSAYFSPDDVGKACSRS</sequence>
<evidence type="ECO:0000313" key="4">
    <source>
        <dbReference type="Proteomes" id="UP000027730"/>
    </source>
</evidence>
<dbReference type="STRING" id="1043004.A0A074WBT3"/>
<feature type="region of interest" description="Disordered" evidence="1">
    <location>
        <begin position="348"/>
        <end position="394"/>
    </location>
</feature>
<protein>
    <recommendedName>
        <fullName evidence="5">Membrane anchor Opy2 N-terminal domain-containing protein</fullName>
    </recommendedName>
</protein>
<gene>
    <name evidence="3" type="ORF">M436DRAFT_66325</name>
</gene>
<dbReference type="RefSeq" id="XP_013424644.1">
    <property type="nucleotide sequence ID" value="XM_013569190.1"/>
</dbReference>
<name>A0A074WBT3_9PEZI</name>
<keyword evidence="2" id="KW-0812">Transmembrane</keyword>
<evidence type="ECO:0000256" key="2">
    <source>
        <dbReference type="SAM" id="Phobius"/>
    </source>
</evidence>
<dbReference type="HOGENOM" id="CLU_700157_0_0_1"/>
<reference evidence="3 4" key="1">
    <citation type="journal article" date="2014" name="BMC Genomics">
        <title>Genome sequencing of four Aureobasidium pullulans varieties: biotechnological potential, stress tolerance, and description of new species.</title>
        <authorList>
            <person name="Gostin Ar C."/>
            <person name="Ohm R.A."/>
            <person name="Kogej T."/>
            <person name="Sonjak S."/>
            <person name="Turk M."/>
            <person name="Zajc J."/>
            <person name="Zalar P."/>
            <person name="Grube M."/>
            <person name="Sun H."/>
            <person name="Han J."/>
            <person name="Sharma A."/>
            <person name="Chiniquy J."/>
            <person name="Ngan C.Y."/>
            <person name="Lipzen A."/>
            <person name="Barry K."/>
            <person name="Grigoriev I.V."/>
            <person name="Gunde-Cimerman N."/>
        </authorList>
    </citation>
    <scope>NUCLEOTIDE SEQUENCE [LARGE SCALE GENOMIC DNA]</scope>
    <source>
        <strain evidence="3 4">CBS 147.97</strain>
    </source>
</reference>
<dbReference type="EMBL" id="KL584717">
    <property type="protein sequence ID" value="KEQ70408.1"/>
    <property type="molecule type" value="Genomic_DNA"/>
</dbReference>
<keyword evidence="2" id="KW-0472">Membrane</keyword>
<evidence type="ECO:0008006" key="5">
    <source>
        <dbReference type="Google" id="ProtNLM"/>
    </source>
</evidence>
<dbReference type="OrthoDB" id="3692311at2759"/>
<feature type="region of interest" description="Disordered" evidence="1">
    <location>
        <begin position="145"/>
        <end position="242"/>
    </location>
</feature>
<dbReference type="Proteomes" id="UP000027730">
    <property type="component" value="Unassembled WGS sequence"/>
</dbReference>
<feature type="transmembrane region" description="Helical" evidence="2">
    <location>
        <begin position="101"/>
        <end position="126"/>
    </location>
</feature>